<evidence type="ECO:0000313" key="1">
    <source>
        <dbReference type="EMBL" id="MEZ7516326.1"/>
    </source>
</evidence>
<dbReference type="RefSeq" id="WP_371571489.1">
    <property type="nucleotide sequence ID" value="NZ_JASMRN010000012.1"/>
</dbReference>
<dbReference type="SUPFAM" id="SSF81296">
    <property type="entry name" value="E set domains"/>
    <property type="match status" value="1"/>
</dbReference>
<dbReference type="Gene3D" id="2.60.40.10">
    <property type="entry name" value="Immunoglobulins"/>
    <property type="match status" value="1"/>
</dbReference>
<dbReference type="InterPro" id="IPR014756">
    <property type="entry name" value="Ig_E-set"/>
</dbReference>
<dbReference type="InterPro" id="IPR013783">
    <property type="entry name" value="Ig-like_fold"/>
</dbReference>
<reference evidence="1 2" key="1">
    <citation type="submission" date="2023-05" db="EMBL/GenBank/DDBJ databases">
        <title>Adaptations of aquatic viruses from atmosphere-close ecosystems of the Central Arctic Ocean.</title>
        <authorList>
            <person name="Rahlff J."/>
            <person name="Holmfeldt K."/>
        </authorList>
    </citation>
    <scope>NUCLEOTIDE SEQUENCE [LARGE SCALE GENOMIC DNA]</scope>
    <source>
        <strain evidence="1 2">Arc14</strain>
    </source>
</reference>
<sequence>MSIKKQFVKTKPVCKVTFVLAGGDALKASVVGDFNSWDASAGALTKLKNGNFKGVFDLSKDVTYEFKYLVDDAYVNEEEADDYVWNEFAGSENSVLVV</sequence>
<proteinExistence type="predicted"/>
<name>A0ABV4KFE4_9FLAO</name>
<keyword evidence="2" id="KW-1185">Reference proteome</keyword>
<evidence type="ECO:0000313" key="2">
    <source>
        <dbReference type="Proteomes" id="UP001568894"/>
    </source>
</evidence>
<protein>
    <submittedName>
        <fullName evidence="1">Isoamylase early set domain-containing protein</fullName>
    </submittedName>
</protein>
<dbReference type="CDD" id="cd07184">
    <property type="entry name" value="E_set_Isoamylase_like_N"/>
    <property type="match status" value="1"/>
</dbReference>
<organism evidence="1 2">
    <name type="scientific">Flavobacterium frigidarium</name>
    <dbReference type="NCBI Taxonomy" id="99286"/>
    <lineage>
        <taxon>Bacteria</taxon>
        <taxon>Pseudomonadati</taxon>
        <taxon>Bacteroidota</taxon>
        <taxon>Flavobacteriia</taxon>
        <taxon>Flavobacteriales</taxon>
        <taxon>Flavobacteriaceae</taxon>
        <taxon>Flavobacterium</taxon>
    </lineage>
</organism>
<dbReference type="Proteomes" id="UP001568894">
    <property type="component" value="Unassembled WGS sequence"/>
</dbReference>
<accession>A0ABV4KFE4</accession>
<dbReference type="EMBL" id="JASMRN010000012">
    <property type="protein sequence ID" value="MEZ7516326.1"/>
    <property type="molecule type" value="Genomic_DNA"/>
</dbReference>
<comment type="caution">
    <text evidence="1">The sequence shown here is derived from an EMBL/GenBank/DDBJ whole genome shotgun (WGS) entry which is preliminary data.</text>
</comment>
<gene>
    <name evidence="1" type="ORF">QO192_13675</name>
</gene>